<dbReference type="InterPro" id="IPR011051">
    <property type="entry name" value="RmlC_Cupin_sf"/>
</dbReference>
<dbReference type="Gene3D" id="2.60.120.10">
    <property type="entry name" value="Jelly Rolls"/>
    <property type="match status" value="1"/>
</dbReference>
<sequence>MSSNENRPGGTADWHRRLEHVRGGGLTSDTNQTSGMRRFEAISGKTVGSEKLWMGRTHVGPATNSGDHHHGEAETAIYVVSGHPVFVFAEGPEEVRVETEPGDYIFVPPYVPHREENPSTDEEAVVVIARSTQEGIVVNLPSLWAEVDPNPGGGPGRS</sequence>
<evidence type="ECO:0000313" key="3">
    <source>
        <dbReference type="EMBL" id="TDC92620.1"/>
    </source>
</evidence>
<dbReference type="RefSeq" id="WP_132623008.1">
    <property type="nucleotide sequence ID" value="NZ_SMKV01000013.1"/>
</dbReference>
<feature type="domain" description="Cupin type-2" evidence="2">
    <location>
        <begin position="57"/>
        <end position="127"/>
    </location>
</feature>
<dbReference type="Pfam" id="PF07883">
    <property type="entry name" value="Cupin_2"/>
    <property type="match status" value="1"/>
</dbReference>
<evidence type="ECO:0000313" key="4">
    <source>
        <dbReference type="Proteomes" id="UP000294744"/>
    </source>
</evidence>
<reference evidence="3 4" key="1">
    <citation type="submission" date="2019-03" db="EMBL/GenBank/DDBJ databases">
        <title>Draft genome sequences of novel Actinobacteria.</title>
        <authorList>
            <person name="Sahin N."/>
            <person name="Ay H."/>
            <person name="Saygin H."/>
        </authorList>
    </citation>
    <scope>NUCLEOTIDE SEQUENCE [LARGE SCALE GENOMIC DNA]</scope>
    <source>
        <strain evidence="3 4">16K404</strain>
    </source>
</reference>
<dbReference type="PANTHER" id="PTHR40112:SF1">
    <property type="entry name" value="H2HPP ISOMERASE"/>
    <property type="match status" value="1"/>
</dbReference>
<dbReference type="InterPro" id="IPR052535">
    <property type="entry name" value="Bacilysin_H2HPP_isomerase"/>
</dbReference>
<feature type="region of interest" description="Disordered" evidence="1">
    <location>
        <begin position="1"/>
        <end position="34"/>
    </location>
</feature>
<dbReference type="InterPro" id="IPR013096">
    <property type="entry name" value="Cupin_2"/>
</dbReference>
<accession>A0A4R4ULR6</accession>
<dbReference type="SUPFAM" id="SSF51182">
    <property type="entry name" value="RmlC-like cupins"/>
    <property type="match status" value="1"/>
</dbReference>
<feature type="compositionally biased region" description="Basic and acidic residues" evidence="1">
    <location>
        <begin position="13"/>
        <end position="22"/>
    </location>
</feature>
<dbReference type="OrthoDB" id="3620182at2"/>
<evidence type="ECO:0000256" key="1">
    <source>
        <dbReference type="SAM" id="MobiDB-lite"/>
    </source>
</evidence>
<protein>
    <submittedName>
        <fullName evidence="3">Cupin domain-containing protein</fullName>
    </submittedName>
</protein>
<organism evidence="3 4">
    <name type="scientific">Saccharopolyspora aridisoli</name>
    <dbReference type="NCBI Taxonomy" id="2530385"/>
    <lineage>
        <taxon>Bacteria</taxon>
        <taxon>Bacillati</taxon>
        <taxon>Actinomycetota</taxon>
        <taxon>Actinomycetes</taxon>
        <taxon>Pseudonocardiales</taxon>
        <taxon>Pseudonocardiaceae</taxon>
        <taxon>Saccharopolyspora</taxon>
    </lineage>
</organism>
<dbReference type="InterPro" id="IPR014710">
    <property type="entry name" value="RmlC-like_jellyroll"/>
</dbReference>
<dbReference type="AlphaFoldDB" id="A0A4R4ULR6"/>
<dbReference type="CDD" id="cd02210">
    <property type="entry name" value="cupin_BLR2406-like"/>
    <property type="match status" value="1"/>
</dbReference>
<evidence type="ECO:0000259" key="2">
    <source>
        <dbReference type="Pfam" id="PF07883"/>
    </source>
</evidence>
<comment type="caution">
    <text evidence="3">The sequence shown here is derived from an EMBL/GenBank/DDBJ whole genome shotgun (WGS) entry which is preliminary data.</text>
</comment>
<keyword evidence="4" id="KW-1185">Reference proteome</keyword>
<name>A0A4R4ULR6_9PSEU</name>
<dbReference type="PANTHER" id="PTHR40112">
    <property type="entry name" value="H2HPP ISOMERASE"/>
    <property type="match status" value="1"/>
</dbReference>
<proteinExistence type="predicted"/>
<dbReference type="Proteomes" id="UP000294744">
    <property type="component" value="Unassembled WGS sequence"/>
</dbReference>
<gene>
    <name evidence="3" type="ORF">E1161_12940</name>
</gene>
<dbReference type="EMBL" id="SMKV01000013">
    <property type="protein sequence ID" value="TDC92620.1"/>
    <property type="molecule type" value="Genomic_DNA"/>
</dbReference>